<dbReference type="EMBL" id="JAVRRT010000002">
    <property type="protein sequence ID" value="KAK5174520.1"/>
    <property type="molecule type" value="Genomic_DNA"/>
</dbReference>
<organism evidence="4 5">
    <name type="scientific">Saxophila tyrrhenica</name>
    <dbReference type="NCBI Taxonomy" id="1690608"/>
    <lineage>
        <taxon>Eukaryota</taxon>
        <taxon>Fungi</taxon>
        <taxon>Dikarya</taxon>
        <taxon>Ascomycota</taxon>
        <taxon>Pezizomycotina</taxon>
        <taxon>Dothideomycetes</taxon>
        <taxon>Dothideomycetidae</taxon>
        <taxon>Mycosphaerellales</taxon>
        <taxon>Extremaceae</taxon>
        <taxon>Saxophila</taxon>
    </lineage>
</organism>
<dbReference type="InterPro" id="IPR051276">
    <property type="entry name" value="Saccharopine_DH-like_oxidrdct"/>
</dbReference>
<comment type="caution">
    <text evidence="4">The sequence shown here is derived from an EMBL/GenBank/DDBJ whole genome shotgun (WGS) entry which is preliminary data.</text>
</comment>
<dbReference type="RefSeq" id="XP_064663189.1">
    <property type="nucleotide sequence ID" value="XM_064798862.1"/>
</dbReference>
<dbReference type="InterPro" id="IPR005097">
    <property type="entry name" value="Sacchrp_dh_NADP-bd"/>
</dbReference>
<dbReference type="GO" id="GO:0005886">
    <property type="term" value="C:plasma membrane"/>
    <property type="evidence" value="ECO:0007669"/>
    <property type="project" value="TreeGrafter"/>
</dbReference>
<keyword evidence="2" id="KW-0812">Transmembrane</keyword>
<proteinExistence type="inferred from homology"/>
<dbReference type="GeneID" id="89922948"/>
<keyword evidence="5" id="KW-1185">Reference proteome</keyword>
<sequence>MASNDRLYECVVLGATGYTGKYTAEHITTHLPTDFRWAIAGRSEAKLNAVANELKQLNPNRTQPDVVVAQLEKDNLIRLAKSTKVLITAVGPYVKYGTPVVEACVETGTHYLDVTGEIPWTYDMVQKHHDTAKKNGAIMIMQDGFESVPTDLLSWALVTHVRETIGVGTEEVIVTLWDIVGTFSGGSLATVMNMFESFTSSQMIKARNPWCLCPVSPPQQVPSRPLLERLTGTRSDRDMGTLTDGIQAFSDLPIVHRSWGLCDEGKLYGPKFRATAYMKSRNMITAIGFHLALVIAFSALALPPLRWLAKKFIYEPGQGPTKEQVKKDYCEWRAVANADVTDPNDPKRAQAQMKWSGSLYHFTGVCLAESAYIIAREKTLAHSIGGGMMTPATLGAAYLDRLQKAGLELDIKSLP</sequence>
<dbReference type="InterPro" id="IPR036291">
    <property type="entry name" value="NAD(P)-bd_dom_sf"/>
</dbReference>
<reference evidence="4 5" key="1">
    <citation type="submission" date="2023-08" db="EMBL/GenBank/DDBJ databases">
        <title>Black Yeasts Isolated from many extreme environments.</title>
        <authorList>
            <person name="Coleine C."/>
            <person name="Stajich J.E."/>
            <person name="Selbmann L."/>
        </authorList>
    </citation>
    <scope>NUCLEOTIDE SEQUENCE [LARGE SCALE GENOMIC DNA]</scope>
    <source>
        <strain evidence="4 5">CCFEE 5935</strain>
    </source>
</reference>
<evidence type="ECO:0000313" key="5">
    <source>
        <dbReference type="Proteomes" id="UP001337655"/>
    </source>
</evidence>
<dbReference type="PANTHER" id="PTHR12286">
    <property type="entry name" value="SACCHAROPINE DEHYDROGENASE-LIKE OXIDOREDUCTASE"/>
    <property type="match status" value="1"/>
</dbReference>
<gene>
    <name evidence="4" type="ORF">LTR77_001600</name>
</gene>
<dbReference type="GO" id="GO:0009247">
    <property type="term" value="P:glycolipid biosynthetic process"/>
    <property type="evidence" value="ECO:0007669"/>
    <property type="project" value="TreeGrafter"/>
</dbReference>
<evidence type="ECO:0000259" key="3">
    <source>
        <dbReference type="Pfam" id="PF03435"/>
    </source>
</evidence>
<comment type="similarity">
    <text evidence="1">Belongs to the saccharopine dehydrogenase family.</text>
</comment>
<dbReference type="PANTHER" id="PTHR12286:SF5">
    <property type="entry name" value="SACCHAROPINE DEHYDROGENASE-LIKE OXIDOREDUCTASE"/>
    <property type="match status" value="1"/>
</dbReference>
<keyword evidence="2" id="KW-1133">Transmembrane helix</keyword>
<dbReference type="Proteomes" id="UP001337655">
    <property type="component" value="Unassembled WGS sequence"/>
</dbReference>
<dbReference type="GO" id="GO:0005739">
    <property type="term" value="C:mitochondrion"/>
    <property type="evidence" value="ECO:0007669"/>
    <property type="project" value="TreeGrafter"/>
</dbReference>
<dbReference type="Gene3D" id="3.40.50.720">
    <property type="entry name" value="NAD(P)-binding Rossmann-like Domain"/>
    <property type="match status" value="1"/>
</dbReference>
<name>A0AAV9PKR3_9PEZI</name>
<feature type="transmembrane region" description="Helical" evidence="2">
    <location>
        <begin position="283"/>
        <end position="302"/>
    </location>
</feature>
<dbReference type="GO" id="GO:0005811">
    <property type="term" value="C:lipid droplet"/>
    <property type="evidence" value="ECO:0007669"/>
    <property type="project" value="TreeGrafter"/>
</dbReference>
<dbReference type="SUPFAM" id="SSF51735">
    <property type="entry name" value="NAD(P)-binding Rossmann-fold domains"/>
    <property type="match status" value="1"/>
</dbReference>
<keyword evidence="2" id="KW-0472">Membrane</keyword>
<protein>
    <recommendedName>
        <fullName evidence="3">Saccharopine dehydrogenase NADP binding domain-containing protein</fullName>
    </recommendedName>
</protein>
<evidence type="ECO:0000313" key="4">
    <source>
        <dbReference type="EMBL" id="KAK5174520.1"/>
    </source>
</evidence>
<dbReference type="AlphaFoldDB" id="A0AAV9PKR3"/>
<feature type="domain" description="Saccharopine dehydrogenase NADP binding" evidence="3">
    <location>
        <begin position="11"/>
        <end position="139"/>
    </location>
</feature>
<accession>A0AAV9PKR3</accession>
<evidence type="ECO:0000256" key="1">
    <source>
        <dbReference type="ARBA" id="ARBA00038048"/>
    </source>
</evidence>
<dbReference type="Pfam" id="PF03435">
    <property type="entry name" value="Sacchrp_dh_NADP"/>
    <property type="match status" value="1"/>
</dbReference>
<evidence type="ECO:0000256" key="2">
    <source>
        <dbReference type="SAM" id="Phobius"/>
    </source>
</evidence>